<gene>
    <name evidence="2" type="ORF">KOSB73_320048</name>
</gene>
<feature type="transmembrane region" description="Helical" evidence="1">
    <location>
        <begin position="39"/>
        <end position="58"/>
    </location>
</feature>
<accession>A0A285B8H8</accession>
<dbReference type="AlphaFoldDB" id="A0A285B8H8"/>
<keyword evidence="1" id="KW-0472">Membrane</keyword>
<feature type="transmembrane region" description="Helical" evidence="1">
    <location>
        <begin position="12"/>
        <end position="27"/>
    </location>
</feature>
<protein>
    <submittedName>
        <fullName evidence="2">Uncharacterized protein</fullName>
    </submittedName>
</protein>
<keyword evidence="1" id="KW-0812">Transmembrane</keyword>
<evidence type="ECO:0000313" key="3">
    <source>
        <dbReference type="Proteomes" id="UP000220639"/>
    </source>
</evidence>
<proteinExistence type="predicted"/>
<evidence type="ECO:0000256" key="1">
    <source>
        <dbReference type="SAM" id="Phobius"/>
    </source>
</evidence>
<dbReference type="EMBL" id="FZTC01000026">
    <property type="protein sequence ID" value="SNU37210.1"/>
    <property type="molecule type" value="Genomic_DNA"/>
</dbReference>
<sequence>MEILSTFSFKDLIAFAVPVIITALFFNRRRKRKSIRVNCSFLFIVLSVGSALEIWGNIYETFSYRNNHLYNNDKFTTVFNYDIPKIVFFSIIIVASITLFIQEVRIRKTLL</sequence>
<dbReference type="Proteomes" id="UP000220639">
    <property type="component" value="Unassembled WGS sequence"/>
</dbReference>
<feature type="transmembrane region" description="Helical" evidence="1">
    <location>
        <begin position="78"/>
        <end position="101"/>
    </location>
</feature>
<reference evidence="3" key="1">
    <citation type="submission" date="2017-08" db="EMBL/GenBank/DDBJ databases">
        <authorList>
            <person name="Brisse S."/>
        </authorList>
    </citation>
    <scope>NUCLEOTIDE SEQUENCE [LARGE SCALE GENOMIC DNA]</scope>
    <source>
        <strain evidence="3">06D021</strain>
    </source>
</reference>
<evidence type="ECO:0000313" key="2">
    <source>
        <dbReference type="EMBL" id="SNU37210.1"/>
    </source>
</evidence>
<name>A0A285B8H8_9ENTR</name>
<keyword evidence="1" id="KW-1133">Transmembrane helix</keyword>
<organism evidence="2 3">
    <name type="scientific">Klebsiella grimontii</name>
    <dbReference type="NCBI Taxonomy" id="2058152"/>
    <lineage>
        <taxon>Bacteria</taxon>
        <taxon>Pseudomonadati</taxon>
        <taxon>Pseudomonadota</taxon>
        <taxon>Gammaproteobacteria</taxon>
        <taxon>Enterobacterales</taxon>
        <taxon>Enterobacteriaceae</taxon>
        <taxon>Klebsiella/Raoultella group</taxon>
        <taxon>Klebsiella</taxon>
    </lineage>
</organism>